<comment type="similarity">
    <text evidence="2">Belongs to the RbfA family.</text>
</comment>
<keyword evidence="2" id="KW-0963">Cytoplasm</keyword>
<dbReference type="HOGENOM" id="CLU_089475_6_4_0"/>
<evidence type="ECO:0000313" key="3">
    <source>
        <dbReference type="EMBL" id="AFZ68402.1"/>
    </source>
</evidence>
<dbReference type="EMBL" id="CP003382">
    <property type="protein sequence ID" value="AFZ68402.1"/>
    <property type="molecule type" value="Genomic_DNA"/>
</dbReference>
<evidence type="ECO:0000313" key="4">
    <source>
        <dbReference type="Proteomes" id="UP000010467"/>
    </source>
</evidence>
<dbReference type="RefSeq" id="WP_015236704.1">
    <property type="nucleotide sequence ID" value="NC_019793.1"/>
</dbReference>
<dbReference type="Pfam" id="PF02033">
    <property type="entry name" value="RBFA"/>
    <property type="match status" value="1"/>
</dbReference>
<proteinExistence type="inferred from homology"/>
<comment type="subcellular location">
    <subcellularLocation>
        <location evidence="2">Cytoplasm</location>
    </subcellularLocation>
</comment>
<accession>L0A5E0</accession>
<sequence length="94" mass="10473">MKPQQIESQLQRVLSNAIAELRDPRIPLIVTVERVSVTSDFGIARVYLSALGDVPAMLDAVTHARGHLQREVARQVKLRRTPTLEFYPAGEAPL</sequence>
<evidence type="ECO:0000256" key="2">
    <source>
        <dbReference type="HAMAP-Rule" id="MF_00003"/>
    </source>
</evidence>
<keyword evidence="1 2" id="KW-0690">Ribosome biogenesis</keyword>
<gene>
    <name evidence="2" type="primary">rbfA</name>
    <name evidence="3" type="ordered locus">Deipe_2946</name>
</gene>
<dbReference type="Gene3D" id="3.30.300.20">
    <property type="match status" value="1"/>
</dbReference>
<dbReference type="STRING" id="937777.Deipe_2946"/>
<dbReference type="Proteomes" id="UP000010467">
    <property type="component" value="Chromosome"/>
</dbReference>
<dbReference type="HAMAP" id="MF_00003">
    <property type="entry name" value="RbfA"/>
    <property type="match status" value="1"/>
</dbReference>
<dbReference type="InterPro" id="IPR015946">
    <property type="entry name" value="KH_dom-like_a/b"/>
</dbReference>
<dbReference type="eggNOG" id="COG0858">
    <property type="taxonomic scope" value="Bacteria"/>
</dbReference>
<reference evidence="4" key="1">
    <citation type="submission" date="2012-03" db="EMBL/GenBank/DDBJ databases">
        <title>Complete sequence of chromosome of Deinococcus peraridilitoris DSM 19664.</title>
        <authorList>
            <person name="Lucas S."/>
            <person name="Copeland A."/>
            <person name="Lapidus A."/>
            <person name="Glavina del Rio T."/>
            <person name="Dalin E."/>
            <person name="Tice H."/>
            <person name="Bruce D."/>
            <person name="Goodwin L."/>
            <person name="Pitluck S."/>
            <person name="Peters L."/>
            <person name="Mikhailova N."/>
            <person name="Lu M."/>
            <person name="Kyrpides N."/>
            <person name="Mavromatis K."/>
            <person name="Ivanova N."/>
            <person name="Brettin T."/>
            <person name="Detter J.C."/>
            <person name="Han C."/>
            <person name="Larimer F."/>
            <person name="Land M."/>
            <person name="Hauser L."/>
            <person name="Markowitz V."/>
            <person name="Cheng J.-F."/>
            <person name="Hugenholtz P."/>
            <person name="Woyke T."/>
            <person name="Wu D."/>
            <person name="Pukall R."/>
            <person name="Steenblock K."/>
            <person name="Brambilla E."/>
            <person name="Klenk H.-P."/>
            <person name="Eisen J.A."/>
        </authorList>
    </citation>
    <scope>NUCLEOTIDE SEQUENCE [LARGE SCALE GENOMIC DNA]</scope>
    <source>
        <strain evidence="4">DSM 19664 / LMG 22246 / CIP 109416 / KR-200</strain>
    </source>
</reference>
<dbReference type="GO" id="GO:0043024">
    <property type="term" value="F:ribosomal small subunit binding"/>
    <property type="evidence" value="ECO:0007669"/>
    <property type="project" value="TreeGrafter"/>
</dbReference>
<dbReference type="PATRIC" id="fig|937777.3.peg.2965"/>
<dbReference type="GO" id="GO:0030490">
    <property type="term" value="P:maturation of SSU-rRNA"/>
    <property type="evidence" value="ECO:0007669"/>
    <property type="project" value="UniProtKB-UniRule"/>
</dbReference>
<dbReference type="PANTHER" id="PTHR33515:SF1">
    <property type="entry name" value="RIBOSOME-BINDING FACTOR A, CHLOROPLASTIC-RELATED"/>
    <property type="match status" value="1"/>
</dbReference>
<dbReference type="SUPFAM" id="SSF89919">
    <property type="entry name" value="Ribosome-binding factor A, RbfA"/>
    <property type="match status" value="1"/>
</dbReference>
<dbReference type="InterPro" id="IPR000238">
    <property type="entry name" value="RbfA"/>
</dbReference>
<comment type="function">
    <text evidence="2">One of several proteins that assist in the late maturation steps of the functional core of the 30S ribosomal subunit. Associates with free 30S ribosomal subunits (but not with 30S subunits that are part of 70S ribosomes or polysomes). Required for efficient processing of 16S rRNA. May interact with the 5'-terminal helix region of 16S rRNA.</text>
</comment>
<comment type="subunit">
    <text evidence="2">Monomer. Binds 30S ribosomal subunits, but not 50S ribosomal subunits or 70S ribosomes.</text>
</comment>
<dbReference type="AlphaFoldDB" id="L0A5E0"/>
<dbReference type="PANTHER" id="PTHR33515">
    <property type="entry name" value="RIBOSOME-BINDING FACTOR A, CHLOROPLASTIC-RELATED"/>
    <property type="match status" value="1"/>
</dbReference>
<evidence type="ECO:0000256" key="1">
    <source>
        <dbReference type="ARBA" id="ARBA00022517"/>
    </source>
</evidence>
<dbReference type="GO" id="GO:0005829">
    <property type="term" value="C:cytosol"/>
    <property type="evidence" value="ECO:0007669"/>
    <property type="project" value="TreeGrafter"/>
</dbReference>
<dbReference type="OrthoDB" id="70336at2"/>
<dbReference type="InterPro" id="IPR023799">
    <property type="entry name" value="RbfA_dom_sf"/>
</dbReference>
<dbReference type="NCBIfam" id="TIGR00082">
    <property type="entry name" value="rbfA"/>
    <property type="match status" value="1"/>
</dbReference>
<organism evidence="3 4">
    <name type="scientific">Deinococcus peraridilitoris (strain DSM 19664 / LMG 22246 / CIP 109416 / KR-200)</name>
    <dbReference type="NCBI Taxonomy" id="937777"/>
    <lineage>
        <taxon>Bacteria</taxon>
        <taxon>Thermotogati</taxon>
        <taxon>Deinococcota</taxon>
        <taxon>Deinococci</taxon>
        <taxon>Deinococcales</taxon>
        <taxon>Deinococcaceae</taxon>
        <taxon>Deinococcus</taxon>
    </lineage>
</organism>
<name>L0A5E0_DEIPD</name>
<keyword evidence="4" id="KW-1185">Reference proteome</keyword>
<dbReference type="KEGG" id="dpd:Deipe_2946"/>
<protein>
    <recommendedName>
        <fullName evidence="2">Ribosome-binding factor A</fullName>
    </recommendedName>
</protein>